<feature type="compositionally biased region" description="Pro residues" evidence="1">
    <location>
        <begin position="49"/>
        <end position="62"/>
    </location>
</feature>
<sequence length="456" mass="52087">MCSLRDRPDRLDFDRSIKESGIACTIAGLTSISSSGPYKPWAQYRNTNIPPPPRPLHPPRGGPGPRSLNPVTNNFEVIHLATKRLAYTWRPKVTSGSSEIRCVNKTSRHSDSTGDLSTSVFRVTREKRAAEANIWQHSILSLSHSVDDDIKWVEWPLRYLLFVALVRYREKNYGSILAKEKKSPEGSVCSTFGDSRVESLSDLGECQSFEGGSSDDDEEEDFFYRTVMENNSFPMKKQCFLSNNFSPHEEKWKNKEQPVCHDKLKNRFSDEDATSQLKSVSENNKAYFIHVFSEETNDETEVLWGKGEHEKFKEVERNSIEERVAKCSKASLSRYTDMLKTWRSGVRILLDSSERDAKDKDRHSEEGCSLVNSVSSLSKAQGKSVHSRRRKCISKKLQTKDKIVDSDVETKTLLNSLQDRHMKEVQIVENIINELSWNAQFLKYIENSGIQEIGES</sequence>
<dbReference type="AlphaFoldDB" id="A0A7R9GRZ4"/>
<reference evidence="2" key="1">
    <citation type="submission" date="2020-11" db="EMBL/GenBank/DDBJ databases">
        <authorList>
            <person name="Tran Van P."/>
        </authorList>
    </citation>
    <scope>NUCLEOTIDE SEQUENCE</scope>
</reference>
<organism evidence="2">
    <name type="scientific">Timema poppense</name>
    <name type="common">Walking stick</name>
    <dbReference type="NCBI Taxonomy" id="170557"/>
    <lineage>
        <taxon>Eukaryota</taxon>
        <taxon>Metazoa</taxon>
        <taxon>Ecdysozoa</taxon>
        <taxon>Arthropoda</taxon>
        <taxon>Hexapoda</taxon>
        <taxon>Insecta</taxon>
        <taxon>Pterygota</taxon>
        <taxon>Neoptera</taxon>
        <taxon>Polyneoptera</taxon>
        <taxon>Phasmatodea</taxon>
        <taxon>Timematodea</taxon>
        <taxon>Timematoidea</taxon>
        <taxon>Timematidae</taxon>
        <taxon>Timema</taxon>
    </lineage>
</organism>
<protein>
    <submittedName>
        <fullName evidence="2">Uncharacterized protein</fullName>
    </submittedName>
</protein>
<gene>
    <name evidence="2" type="ORF">TPSB3V08_LOCUS285</name>
</gene>
<feature type="region of interest" description="Disordered" evidence="1">
    <location>
        <begin position="42"/>
        <end position="69"/>
    </location>
</feature>
<accession>A0A7R9GRZ4</accession>
<proteinExistence type="predicted"/>
<name>A0A7R9GRZ4_TIMPO</name>
<dbReference type="EMBL" id="OD000089">
    <property type="protein sequence ID" value="CAD7395694.1"/>
    <property type="molecule type" value="Genomic_DNA"/>
</dbReference>
<evidence type="ECO:0000313" key="2">
    <source>
        <dbReference type="EMBL" id="CAD7395694.1"/>
    </source>
</evidence>
<evidence type="ECO:0000256" key="1">
    <source>
        <dbReference type="SAM" id="MobiDB-lite"/>
    </source>
</evidence>